<dbReference type="EMBL" id="JAAGWZ010000002">
    <property type="protein sequence ID" value="NEM91477.1"/>
    <property type="molecule type" value="Genomic_DNA"/>
</dbReference>
<dbReference type="Proteomes" id="UP000479756">
    <property type="component" value="Unassembled WGS sequence"/>
</dbReference>
<proteinExistence type="predicted"/>
<evidence type="ECO:0000256" key="1">
    <source>
        <dbReference type="SAM" id="MobiDB-lite"/>
    </source>
</evidence>
<evidence type="ECO:0000313" key="3">
    <source>
        <dbReference type="Proteomes" id="UP000479756"/>
    </source>
</evidence>
<feature type="region of interest" description="Disordered" evidence="1">
    <location>
        <begin position="86"/>
        <end position="107"/>
    </location>
</feature>
<gene>
    <name evidence="2" type="ORF">G3T37_08910</name>
</gene>
<protein>
    <submittedName>
        <fullName evidence="2">Uncharacterized protein</fullName>
    </submittedName>
</protein>
<reference evidence="2 3" key="1">
    <citation type="journal article" date="2014" name="Int. J. Syst. Evol. Microbiol.">
        <title>Description of Galbitalea soli gen. nov., sp. nov., and Frondihabitans sucicola sp. nov.</title>
        <authorList>
            <person name="Kim S.J."/>
            <person name="Lim J.M."/>
            <person name="Ahn J.H."/>
            <person name="Weon H.Y."/>
            <person name="Hamada M."/>
            <person name="Suzuki K."/>
            <person name="Ahn T.Y."/>
            <person name="Kwon S.W."/>
        </authorList>
    </citation>
    <scope>NUCLEOTIDE SEQUENCE [LARGE SCALE GENOMIC DNA]</scope>
    <source>
        <strain evidence="2 3">NBRC 108727</strain>
    </source>
</reference>
<organism evidence="2 3">
    <name type="scientific">Galbitalea soli</name>
    <dbReference type="NCBI Taxonomy" id="1268042"/>
    <lineage>
        <taxon>Bacteria</taxon>
        <taxon>Bacillati</taxon>
        <taxon>Actinomycetota</taxon>
        <taxon>Actinomycetes</taxon>
        <taxon>Micrococcales</taxon>
        <taxon>Microbacteriaceae</taxon>
        <taxon>Galbitalea</taxon>
    </lineage>
</organism>
<accession>A0A7C9TQI2</accession>
<dbReference type="AlphaFoldDB" id="A0A7C9TQI2"/>
<evidence type="ECO:0000313" key="2">
    <source>
        <dbReference type="EMBL" id="NEM91477.1"/>
    </source>
</evidence>
<dbReference type="RefSeq" id="WP_163473225.1">
    <property type="nucleotide sequence ID" value="NZ_JAAGWZ010000002.1"/>
</dbReference>
<sequence>MLDLLGLGQINPPKVRVGTRRRVRRTRPEWMELENRTEVPDEDLIRYEGVPATTVRRVLEDPRYRTPPDRCQALVVQALRRELTGEEDIDTRRGLHPEAVDRNERNA</sequence>
<comment type="caution">
    <text evidence="2">The sequence shown here is derived from an EMBL/GenBank/DDBJ whole genome shotgun (WGS) entry which is preliminary data.</text>
</comment>
<name>A0A7C9TQI2_9MICO</name>
<keyword evidence="3" id="KW-1185">Reference proteome</keyword>